<reference evidence="1 2" key="1">
    <citation type="submission" date="2017-06" db="EMBL/GenBank/DDBJ databases">
        <authorList>
            <person name="Kim H.J."/>
            <person name="Triplett B.A."/>
        </authorList>
    </citation>
    <scope>NUCLEOTIDE SEQUENCE [LARGE SCALE GENOMIC DNA]</scope>
</reference>
<evidence type="ECO:0000313" key="1">
    <source>
        <dbReference type="EMBL" id="ASZ78962.1"/>
    </source>
</evidence>
<proteinExistence type="predicted"/>
<protein>
    <submittedName>
        <fullName evidence="1">Uncharacterized protein</fullName>
    </submittedName>
</protein>
<accession>A0A249Y2S5</accession>
<evidence type="ECO:0000313" key="2">
    <source>
        <dbReference type="Proteomes" id="UP000224362"/>
    </source>
</evidence>
<name>A0A249Y2S5_9CAUD</name>
<gene>
    <name evidence="1" type="ORF">2050H1_196</name>
</gene>
<dbReference type="EMBL" id="MF285619">
    <property type="protein sequence ID" value="ASZ78962.1"/>
    <property type="molecule type" value="Genomic_DNA"/>
</dbReference>
<sequence>MAIPRTKTVEFEVGGVKLYHHFAQDSHGSVSNTYMADGHVVSHREFNKIIKDSLSDASAYIAVALGMVKTRVK</sequence>
<dbReference type="Proteomes" id="UP000224362">
    <property type="component" value="Segment"/>
</dbReference>
<organism evidence="1 2">
    <name type="scientific">Serratia phage 2050H1</name>
    <dbReference type="NCBI Taxonomy" id="2024250"/>
    <lineage>
        <taxon>Viruses</taxon>
        <taxon>Duplodnaviria</taxon>
        <taxon>Heunggongvirae</taxon>
        <taxon>Uroviricota</taxon>
        <taxon>Caudoviricetes</taxon>
        <taxon>Pantevenvirales</taxon>
        <taxon>Ackermannviridae</taxon>
        <taxon>Miltonvirus</taxon>
        <taxon>Miltonvirus MAM1</taxon>
    </lineage>
</organism>